<dbReference type="GO" id="GO:0004222">
    <property type="term" value="F:metalloendopeptidase activity"/>
    <property type="evidence" value="ECO:0007669"/>
    <property type="project" value="InterPro"/>
</dbReference>
<dbReference type="InterPro" id="IPR018497">
    <property type="entry name" value="Peptidase_M13_C"/>
</dbReference>
<sequence length="303" mass="35292">MDYKTKKQALIKSKAMKPFVAYPEELVNDAIVSEFYSGLKIEEKTQLIHNMLNLSKFDSDYTASLLRERVNSSHWTERPPPAVVNAFYSFIQNTLAIIYNSITIQFSEFPAGILQGHFFQPDRPKYMNYGTIGFVIGHEITHGFDDQGRNFDEEGNLRNWWQNSTEQNFLQRAKCIIEQYNNFADQETGLNLNGVNTQGENIADNGGIKASYRAYKRWVRRHGMEGRLPGMDYTPNQLFWISGAQVWCSKYRKEYLREFILTNVHSPGRFRIIGPFKNSEDFARDFKCHLGSYMNPIRKCNVW</sequence>
<keyword evidence="3" id="KW-1185">Reference proteome</keyword>
<dbReference type="CDD" id="cd08662">
    <property type="entry name" value="M13"/>
    <property type="match status" value="1"/>
</dbReference>
<protein>
    <submittedName>
        <fullName evidence="2">Neprilysin</fullName>
    </submittedName>
</protein>
<evidence type="ECO:0000313" key="2">
    <source>
        <dbReference type="EMBL" id="KAB7505878.1"/>
    </source>
</evidence>
<dbReference type="OrthoDB" id="6475849at2759"/>
<dbReference type="Gene3D" id="3.40.390.10">
    <property type="entry name" value="Collagenase (Catalytic Domain)"/>
    <property type="match status" value="1"/>
</dbReference>
<dbReference type="InterPro" id="IPR024079">
    <property type="entry name" value="MetalloPept_cat_dom_sf"/>
</dbReference>
<dbReference type="PRINTS" id="PR00786">
    <property type="entry name" value="NEPRILYSIN"/>
</dbReference>
<reference evidence="2 3" key="1">
    <citation type="journal article" date="2019" name="PLoS Biol.">
        <title>Sex chromosomes control vertical transmission of feminizing Wolbachia symbionts in an isopod.</title>
        <authorList>
            <person name="Becking T."/>
            <person name="Chebbi M.A."/>
            <person name="Giraud I."/>
            <person name="Moumen B."/>
            <person name="Laverre T."/>
            <person name="Caubet Y."/>
            <person name="Peccoud J."/>
            <person name="Gilbert C."/>
            <person name="Cordaux R."/>
        </authorList>
    </citation>
    <scope>NUCLEOTIDE SEQUENCE [LARGE SCALE GENOMIC DNA]</scope>
    <source>
        <strain evidence="2">ANa2</strain>
        <tissue evidence="2">Whole body excluding digestive tract and cuticle</tissue>
    </source>
</reference>
<dbReference type="AlphaFoldDB" id="A0A5N5TIB3"/>
<evidence type="ECO:0000259" key="1">
    <source>
        <dbReference type="Pfam" id="PF01431"/>
    </source>
</evidence>
<dbReference type="GO" id="GO:0005886">
    <property type="term" value="C:plasma membrane"/>
    <property type="evidence" value="ECO:0007669"/>
    <property type="project" value="TreeGrafter"/>
</dbReference>
<feature type="domain" description="Peptidase M13 C-terminal" evidence="1">
    <location>
        <begin position="108"/>
        <end position="302"/>
    </location>
</feature>
<evidence type="ECO:0000313" key="3">
    <source>
        <dbReference type="Proteomes" id="UP000326759"/>
    </source>
</evidence>
<proteinExistence type="predicted"/>
<dbReference type="GO" id="GO:0016485">
    <property type="term" value="P:protein processing"/>
    <property type="evidence" value="ECO:0007669"/>
    <property type="project" value="TreeGrafter"/>
</dbReference>
<dbReference type="Proteomes" id="UP000326759">
    <property type="component" value="Unassembled WGS sequence"/>
</dbReference>
<dbReference type="PROSITE" id="PS51885">
    <property type="entry name" value="NEPRILYSIN"/>
    <property type="match status" value="1"/>
</dbReference>
<dbReference type="PANTHER" id="PTHR11733">
    <property type="entry name" value="ZINC METALLOPROTEASE FAMILY M13 NEPRILYSIN-RELATED"/>
    <property type="match status" value="1"/>
</dbReference>
<dbReference type="Pfam" id="PF01431">
    <property type="entry name" value="Peptidase_M13"/>
    <property type="match status" value="1"/>
</dbReference>
<comment type="caution">
    <text evidence="2">The sequence shown here is derived from an EMBL/GenBank/DDBJ whole genome shotgun (WGS) entry which is preliminary data.</text>
</comment>
<dbReference type="InterPro" id="IPR000718">
    <property type="entry name" value="Peptidase_M13"/>
</dbReference>
<dbReference type="EMBL" id="SEYY01001081">
    <property type="protein sequence ID" value="KAB7505878.1"/>
    <property type="molecule type" value="Genomic_DNA"/>
</dbReference>
<accession>A0A5N5TIB3</accession>
<name>A0A5N5TIB3_9CRUS</name>
<gene>
    <name evidence="2" type="primary">MME</name>
    <name evidence="2" type="ORF">Anas_08850</name>
</gene>
<dbReference type="SUPFAM" id="SSF55486">
    <property type="entry name" value="Metalloproteases ('zincins'), catalytic domain"/>
    <property type="match status" value="1"/>
</dbReference>
<organism evidence="2 3">
    <name type="scientific">Armadillidium nasatum</name>
    <dbReference type="NCBI Taxonomy" id="96803"/>
    <lineage>
        <taxon>Eukaryota</taxon>
        <taxon>Metazoa</taxon>
        <taxon>Ecdysozoa</taxon>
        <taxon>Arthropoda</taxon>
        <taxon>Crustacea</taxon>
        <taxon>Multicrustacea</taxon>
        <taxon>Malacostraca</taxon>
        <taxon>Eumalacostraca</taxon>
        <taxon>Peracarida</taxon>
        <taxon>Isopoda</taxon>
        <taxon>Oniscidea</taxon>
        <taxon>Crinocheta</taxon>
        <taxon>Armadillidiidae</taxon>
        <taxon>Armadillidium</taxon>
    </lineage>
</organism>
<dbReference type="PANTHER" id="PTHR11733:SF224">
    <property type="entry name" value="NEPRILYSIN-2"/>
    <property type="match status" value="1"/>
</dbReference>